<evidence type="ECO:0000256" key="14">
    <source>
        <dbReference type="PIRNR" id="PIRNR006769"/>
    </source>
</evidence>
<keyword evidence="6 14" id="KW-0686">Riboflavin biosynthesis</keyword>
<feature type="domain" description="CMP/dCMP-type deaminase" evidence="15">
    <location>
        <begin position="6"/>
        <end position="128"/>
    </location>
</feature>
<evidence type="ECO:0000256" key="1">
    <source>
        <dbReference type="ARBA" id="ARBA00002151"/>
    </source>
</evidence>
<comment type="pathway">
    <text evidence="3 14">Cofactor biosynthesis; riboflavin biosynthesis; 5-amino-6-(D-ribitylamino)uracil from GTP: step 3/4.</text>
</comment>
<comment type="similarity">
    <text evidence="5 14">In the C-terminal section; belongs to the HTP reductase family.</text>
</comment>
<evidence type="ECO:0000256" key="4">
    <source>
        <dbReference type="ARBA" id="ARBA00005259"/>
    </source>
</evidence>
<dbReference type="InterPro" id="IPR016193">
    <property type="entry name" value="Cytidine_deaminase-like"/>
</dbReference>
<dbReference type="InterPro" id="IPR011549">
    <property type="entry name" value="RibD_C"/>
</dbReference>
<dbReference type="SUPFAM" id="SSF53597">
    <property type="entry name" value="Dihydrofolate reductase-like"/>
    <property type="match status" value="1"/>
</dbReference>
<dbReference type="GO" id="GO:0008703">
    <property type="term" value="F:5-amino-6-(5-phosphoribosylamino)uracil reductase activity"/>
    <property type="evidence" value="ECO:0007669"/>
    <property type="project" value="UniProtKB-EC"/>
</dbReference>
<evidence type="ECO:0000256" key="3">
    <source>
        <dbReference type="ARBA" id="ARBA00004910"/>
    </source>
</evidence>
<comment type="similarity">
    <text evidence="4 14">In the N-terminal section; belongs to the cytidine and deoxycytidylate deaminase family.</text>
</comment>
<dbReference type="InterPro" id="IPR050765">
    <property type="entry name" value="Riboflavin_Biosynth_HTPR"/>
</dbReference>
<dbReference type="Pfam" id="PF01872">
    <property type="entry name" value="RibD_C"/>
    <property type="match status" value="1"/>
</dbReference>
<accession>A0ABS4FR91</accession>
<dbReference type="Gene3D" id="3.40.140.10">
    <property type="entry name" value="Cytidine Deaminase, domain 2"/>
    <property type="match status" value="1"/>
</dbReference>
<protein>
    <recommendedName>
        <fullName evidence="14">Riboflavin biosynthesis protein RibD</fullName>
    </recommendedName>
    <domain>
        <recommendedName>
            <fullName evidence="14">Diaminohydroxyphosphoribosylaminopyrimidine deaminase</fullName>
            <shortName evidence="14">DRAP deaminase</shortName>
            <ecNumber evidence="14">3.5.4.26</ecNumber>
        </recommendedName>
        <alternativeName>
            <fullName evidence="14">Riboflavin-specific deaminase</fullName>
        </alternativeName>
    </domain>
    <domain>
        <recommendedName>
            <fullName evidence="14">5-amino-6-(5-phosphoribosylamino)uracil reductase</fullName>
            <ecNumber evidence="14">1.1.1.193</ecNumber>
        </recommendedName>
        <alternativeName>
            <fullName evidence="14">HTP reductase</fullName>
        </alternativeName>
    </domain>
</protein>
<evidence type="ECO:0000256" key="5">
    <source>
        <dbReference type="ARBA" id="ARBA00007417"/>
    </source>
</evidence>
<keyword evidence="7 14" id="KW-0479">Metal-binding</keyword>
<dbReference type="SUPFAM" id="SSF53927">
    <property type="entry name" value="Cytidine deaminase-like"/>
    <property type="match status" value="1"/>
</dbReference>
<dbReference type="CDD" id="cd01284">
    <property type="entry name" value="Riboflavin_deaminase-reductase"/>
    <property type="match status" value="1"/>
</dbReference>
<evidence type="ECO:0000256" key="10">
    <source>
        <dbReference type="ARBA" id="ARBA00023002"/>
    </source>
</evidence>
<keyword evidence="17" id="KW-1185">Reference proteome</keyword>
<evidence type="ECO:0000256" key="13">
    <source>
        <dbReference type="ARBA" id="ARBA00049886"/>
    </source>
</evidence>
<dbReference type="NCBIfam" id="TIGR00326">
    <property type="entry name" value="eubact_ribD"/>
    <property type="match status" value="1"/>
</dbReference>
<evidence type="ECO:0000256" key="11">
    <source>
        <dbReference type="ARBA" id="ARBA00023268"/>
    </source>
</evidence>
<keyword evidence="14 16" id="KW-0378">Hydrolase</keyword>
<comment type="cofactor">
    <cofactor evidence="14">
        <name>Zn(2+)</name>
        <dbReference type="ChEBI" id="CHEBI:29105"/>
    </cofactor>
    <text evidence="14">Binds 1 zinc ion.</text>
</comment>
<sequence length="363" mass="39306">MNMHDKTDEMYMRLALENAKAMSGQTAPNPMVGSVVVNEGRIVGVGAHLKPGEPHAEIHALRMAGDAAKGGTIYVTLEPCSHHGRTGPCAEAIVQAGITKVVIAALDPNPLVAGRGIKILQDAGIEVIQGVLAEESTKMNEVFNKYIVTKTPFVMLKSAMTMDGKIATREASSKWITSEAAREDVHRLRHEYAAILVGVGTIIHDDSQLTTRLPHGRNPLRVVLDSTLRIPEEARVITDGEAPTWIFTGHSPDEEKQARLQQLGIKVFRTSTDQVNLKEVLETLGAHEYSSLMIEGGGHVNASFIEQGLVDKLILYIAPKVVGGAEAPTFLEGAGVQLMSEAKPLRDVTFSQIGVDFKMEGYF</sequence>
<dbReference type="InterPro" id="IPR002125">
    <property type="entry name" value="CMP_dCMP_dom"/>
</dbReference>
<comment type="pathway">
    <text evidence="2 14">Cofactor biosynthesis; riboflavin biosynthesis; 5-amino-6-(D-ribitylamino)uracil from GTP: step 2/4.</text>
</comment>
<gene>
    <name evidence="16" type="ORF">J2Z32_001696</name>
</gene>
<dbReference type="InterPro" id="IPR002734">
    <property type="entry name" value="RibDG_C"/>
</dbReference>
<keyword evidence="8 14" id="KW-0862">Zinc</keyword>
<evidence type="ECO:0000259" key="15">
    <source>
        <dbReference type="PROSITE" id="PS51747"/>
    </source>
</evidence>
<evidence type="ECO:0000256" key="2">
    <source>
        <dbReference type="ARBA" id="ARBA00004882"/>
    </source>
</evidence>
<keyword evidence="11" id="KW-0511">Multifunctional enzyme</keyword>
<comment type="function">
    <text evidence="1 14">Converts 2,5-diamino-6-(ribosylamino)-4(3h)-pyrimidinone 5'-phosphate into 5-amino-6-(ribosylamino)-2,4(1h,3h)-pyrimidinedione 5'-phosphate.</text>
</comment>
<dbReference type="PROSITE" id="PS00903">
    <property type="entry name" value="CYT_DCMP_DEAMINASES_1"/>
    <property type="match status" value="1"/>
</dbReference>
<dbReference type="PROSITE" id="PS51747">
    <property type="entry name" value="CYT_DCMP_DEAMINASES_2"/>
    <property type="match status" value="1"/>
</dbReference>
<evidence type="ECO:0000256" key="9">
    <source>
        <dbReference type="ARBA" id="ARBA00022857"/>
    </source>
</evidence>
<comment type="caution">
    <text evidence="16">The sequence shown here is derived from an EMBL/GenBank/DDBJ whole genome shotgun (WGS) entry which is preliminary data.</text>
</comment>
<name>A0ABS4FR91_9BACL</name>
<proteinExistence type="inferred from homology"/>
<evidence type="ECO:0000313" key="17">
    <source>
        <dbReference type="Proteomes" id="UP001519272"/>
    </source>
</evidence>
<dbReference type="Proteomes" id="UP001519272">
    <property type="component" value="Unassembled WGS sequence"/>
</dbReference>
<dbReference type="PANTHER" id="PTHR38011:SF7">
    <property type="entry name" value="2,5-DIAMINO-6-RIBOSYLAMINO-4(3H)-PYRIMIDINONE 5'-PHOSPHATE REDUCTASE"/>
    <property type="match status" value="1"/>
</dbReference>
<comment type="catalytic activity">
    <reaction evidence="12 14">
        <text>5-amino-6-(5-phospho-D-ribitylamino)uracil + NADP(+) = 5-amino-6-(5-phospho-D-ribosylamino)uracil + NADPH + H(+)</text>
        <dbReference type="Rhea" id="RHEA:17845"/>
        <dbReference type="ChEBI" id="CHEBI:15378"/>
        <dbReference type="ChEBI" id="CHEBI:57783"/>
        <dbReference type="ChEBI" id="CHEBI:58349"/>
        <dbReference type="ChEBI" id="CHEBI:58421"/>
        <dbReference type="ChEBI" id="CHEBI:58453"/>
        <dbReference type="EC" id="1.1.1.193"/>
    </reaction>
</comment>
<dbReference type="EC" id="1.1.1.193" evidence="14"/>
<dbReference type="NCBIfam" id="TIGR00227">
    <property type="entry name" value="ribD_Cterm"/>
    <property type="match status" value="1"/>
</dbReference>
<evidence type="ECO:0000256" key="12">
    <source>
        <dbReference type="ARBA" id="ARBA00049861"/>
    </source>
</evidence>
<evidence type="ECO:0000313" key="16">
    <source>
        <dbReference type="EMBL" id="MBP1905071.1"/>
    </source>
</evidence>
<dbReference type="Pfam" id="PF00383">
    <property type="entry name" value="dCMP_cyt_deam_1"/>
    <property type="match status" value="1"/>
</dbReference>
<dbReference type="Gene3D" id="3.40.430.10">
    <property type="entry name" value="Dihydrofolate Reductase, subunit A"/>
    <property type="match status" value="1"/>
</dbReference>
<dbReference type="InterPro" id="IPR004794">
    <property type="entry name" value="Eubact_RibD"/>
</dbReference>
<evidence type="ECO:0000256" key="7">
    <source>
        <dbReference type="ARBA" id="ARBA00022723"/>
    </source>
</evidence>
<dbReference type="PANTHER" id="PTHR38011">
    <property type="entry name" value="DIHYDROFOLATE REDUCTASE FAMILY PROTEIN (AFU_ORTHOLOGUE AFUA_8G06820)"/>
    <property type="match status" value="1"/>
</dbReference>
<dbReference type="GO" id="GO:0008835">
    <property type="term" value="F:diaminohydroxyphosphoribosylaminopyrimidine deaminase activity"/>
    <property type="evidence" value="ECO:0007669"/>
    <property type="project" value="UniProtKB-EC"/>
</dbReference>
<dbReference type="PIRSF" id="PIRSF006769">
    <property type="entry name" value="RibD"/>
    <property type="match status" value="1"/>
</dbReference>
<dbReference type="RefSeq" id="WP_210088706.1">
    <property type="nucleotide sequence ID" value="NZ_JAGGKG010000006.1"/>
</dbReference>
<keyword evidence="10 14" id="KW-0560">Oxidoreductase</keyword>
<dbReference type="InterPro" id="IPR016192">
    <property type="entry name" value="APOBEC/CMP_deaminase_Zn-bd"/>
</dbReference>
<evidence type="ECO:0000256" key="6">
    <source>
        <dbReference type="ARBA" id="ARBA00022619"/>
    </source>
</evidence>
<keyword evidence="9 14" id="KW-0521">NADP</keyword>
<reference evidence="16 17" key="1">
    <citation type="submission" date="2021-03" db="EMBL/GenBank/DDBJ databases">
        <title>Genomic Encyclopedia of Type Strains, Phase IV (KMG-IV): sequencing the most valuable type-strain genomes for metagenomic binning, comparative biology and taxonomic classification.</title>
        <authorList>
            <person name="Goeker M."/>
        </authorList>
    </citation>
    <scope>NUCLEOTIDE SEQUENCE [LARGE SCALE GENOMIC DNA]</scope>
    <source>
        <strain evidence="16 17">DSM 14349</strain>
    </source>
</reference>
<dbReference type="EMBL" id="JAGGKG010000006">
    <property type="protein sequence ID" value="MBP1905071.1"/>
    <property type="molecule type" value="Genomic_DNA"/>
</dbReference>
<comment type="catalytic activity">
    <reaction evidence="13 14">
        <text>2,5-diamino-6-hydroxy-4-(5-phosphoribosylamino)-pyrimidine + H2O + H(+) = 5-amino-6-(5-phospho-D-ribosylamino)uracil + NH4(+)</text>
        <dbReference type="Rhea" id="RHEA:21868"/>
        <dbReference type="ChEBI" id="CHEBI:15377"/>
        <dbReference type="ChEBI" id="CHEBI:15378"/>
        <dbReference type="ChEBI" id="CHEBI:28938"/>
        <dbReference type="ChEBI" id="CHEBI:58453"/>
        <dbReference type="ChEBI" id="CHEBI:58614"/>
        <dbReference type="EC" id="3.5.4.26"/>
    </reaction>
</comment>
<organism evidence="16 17">
    <name type="scientific">Paenibacillus turicensis</name>
    <dbReference type="NCBI Taxonomy" id="160487"/>
    <lineage>
        <taxon>Bacteria</taxon>
        <taxon>Bacillati</taxon>
        <taxon>Bacillota</taxon>
        <taxon>Bacilli</taxon>
        <taxon>Bacillales</taxon>
        <taxon>Paenibacillaceae</taxon>
        <taxon>Paenibacillus</taxon>
    </lineage>
</organism>
<evidence type="ECO:0000256" key="8">
    <source>
        <dbReference type="ARBA" id="ARBA00022833"/>
    </source>
</evidence>
<dbReference type="EC" id="3.5.4.26" evidence="14"/>
<dbReference type="InterPro" id="IPR024072">
    <property type="entry name" value="DHFR-like_dom_sf"/>
</dbReference>